<evidence type="ECO:0000256" key="3">
    <source>
        <dbReference type="ARBA" id="ARBA00022801"/>
    </source>
</evidence>
<reference evidence="5 6" key="1">
    <citation type="submission" date="2015-09" db="EMBL/GenBank/DDBJ databases">
        <title>Draft genome of the scarab beetle Oryctes borbonicus.</title>
        <authorList>
            <person name="Meyer J.M."/>
            <person name="Markov G.V."/>
            <person name="Baskaran P."/>
            <person name="Herrmann M."/>
            <person name="Sommer R.J."/>
            <person name="Roedelsperger C."/>
        </authorList>
    </citation>
    <scope>NUCLEOTIDE SEQUENCE [LARGE SCALE GENOMIC DNA]</scope>
    <source>
        <strain evidence="5">OB123</strain>
        <tissue evidence="5">Whole animal</tissue>
    </source>
</reference>
<keyword evidence="4" id="KW-0788">Thiol protease</keyword>
<evidence type="ECO:0000256" key="2">
    <source>
        <dbReference type="ARBA" id="ARBA00022670"/>
    </source>
</evidence>
<comment type="caution">
    <text evidence="5">The sequence shown here is derived from an EMBL/GenBank/DDBJ whole genome shotgun (WGS) entry which is preliminary data.</text>
</comment>
<sequence length="156" mass="17671">ELWKKYKPTLVIHVGVSSEARKITIESRAFRNGYYKTDCVGKQHRTNEVCSAVEGAVSSEARKITIESRAFRNGYYKTDCVGKQHQTNEVCSAVEGADCIKAGLDVDEICNFLNANTDIKACLSKNAGRYLCEYIFYKSLLIDSRRTLFVHRTPFK</sequence>
<accession>A0A0T6AW99</accession>
<keyword evidence="3" id="KW-0378">Hydrolase</keyword>
<dbReference type="SUPFAM" id="SSF53182">
    <property type="entry name" value="Pyrrolidone carboxyl peptidase (pyroglutamate aminopeptidase)"/>
    <property type="match status" value="2"/>
</dbReference>
<gene>
    <name evidence="5" type="ORF">AMK59_8320</name>
</gene>
<name>A0A0T6AW99_9SCAR</name>
<dbReference type="GO" id="GO:0008234">
    <property type="term" value="F:cysteine-type peptidase activity"/>
    <property type="evidence" value="ECO:0007669"/>
    <property type="project" value="UniProtKB-KW"/>
</dbReference>
<feature type="non-terminal residue" evidence="5">
    <location>
        <position position="1"/>
    </location>
</feature>
<evidence type="ECO:0000256" key="4">
    <source>
        <dbReference type="ARBA" id="ARBA00022807"/>
    </source>
</evidence>
<dbReference type="EMBL" id="LJIG01022653">
    <property type="protein sequence ID" value="KRT79427.1"/>
    <property type="molecule type" value="Genomic_DNA"/>
</dbReference>
<protein>
    <recommendedName>
        <fullName evidence="7">Peptidase</fullName>
    </recommendedName>
</protein>
<dbReference type="AlphaFoldDB" id="A0A0T6AW99"/>
<keyword evidence="6" id="KW-1185">Reference proteome</keyword>
<dbReference type="PANTHER" id="PTHR23402">
    <property type="entry name" value="PROTEASE FAMILY C15 PYROGLUTAMYL-PEPTIDASE I-RELATED"/>
    <property type="match status" value="1"/>
</dbReference>
<dbReference type="InterPro" id="IPR016125">
    <property type="entry name" value="Peptidase_C15-like"/>
</dbReference>
<comment type="similarity">
    <text evidence="1">Belongs to the peptidase C15 family.</text>
</comment>
<keyword evidence="2" id="KW-0645">Protease</keyword>
<dbReference type="Proteomes" id="UP000051574">
    <property type="component" value="Unassembled WGS sequence"/>
</dbReference>
<evidence type="ECO:0000313" key="5">
    <source>
        <dbReference type="EMBL" id="KRT79427.1"/>
    </source>
</evidence>
<proteinExistence type="inferred from homology"/>
<dbReference type="OrthoDB" id="407146at2759"/>
<dbReference type="PANTHER" id="PTHR23402:SF1">
    <property type="entry name" value="PYROGLUTAMYL-PEPTIDASE I"/>
    <property type="match status" value="1"/>
</dbReference>
<dbReference type="GO" id="GO:0006508">
    <property type="term" value="P:proteolysis"/>
    <property type="evidence" value="ECO:0007669"/>
    <property type="project" value="UniProtKB-KW"/>
</dbReference>
<dbReference type="Gene3D" id="3.40.630.20">
    <property type="entry name" value="Peptidase C15, pyroglutamyl peptidase I-like"/>
    <property type="match status" value="2"/>
</dbReference>
<evidence type="ECO:0000313" key="6">
    <source>
        <dbReference type="Proteomes" id="UP000051574"/>
    </source>
</evidence>
<organism evidence="5 6">
    <name type="scientific">Oryctes borbonicus</name>
    <dbReference type="NCBI Taxonomy" id="1629725"/>
    <lineage>
        <taxon>Eukaryota</taxon>
        <taxon>Metazoa</taxon>
        <taxon>Ecdysozoa</taxon>
        <taxon>Arthropoda</taxon>
        <taxon>Hexapoda</taxon>
        <taxon>Insecta</taxon>
        <taxon>Pterygota</taxon>
        <taxon>Neoptera</taxon>
        <taxon>Endopterygota</taxon>
        <taxon>Coleoptera</taxon>
        <taxon>Polyphaga</taxon>
        <taxon>Scarabaeiformia</taxon>
        <taxon>Scarabaeidae</taxon>
        <taxon>Dynastinae</taxon>
        <taxon>Oryctes</taxon>
    </lineage>
</organism>
<evidence type="ECO:0008006" key="7">
    <source>
        <dbReference type="Google" id="ProtNLM"/>
    </source>
</evidence>
<evidence type="ECO:0000256" key="1">
    <source>
        <dbReference type="ARBA" id="ARBA00006641"/>
    </source>
</evidence>
<dbReference type="InterPro" id="IPR036440">
    <property type="entry name" value="Peptidase_C15-like_sf"/>
</dbReference>